<keyword evidence="3" id="KW-1185">Reference proteome</keyword>
<dbReference type="EMBL" id="JAWMAJ010000424">
    <property type="protein sequence ID" value="MDV7224035.1"/>
    <property type="molecule type" value="Genomic_DNA"/>
</dbReference>
<organism evidence="2 3">
    <name type="scientific">Streptomyces prunicolor</name>
    <dbReference type="NCBI Taxonomy" id="67348"/>
    <lineage>
        <taxon>Bacteria</taxon>
        <taxon>Bacillati</taxon>
        <taxon>Actinomycetota</taxon>
        <taxon>Actinomycetes</taxon>
        <taxon>Kitasatosporales</taxon>
        <taxon>Streptomycetaceae</taxon>
        <taxon>Streptomyces</taxon>
    </lineage>
</organism>
<feature type="compositionally biased region" description="Basic and acidic residues" evidence="1">
    <location>
        <begin position="96"/>
        <end position="105"/>
    </location>
</feature>
<name>A0ABU4FTX7_9ACTN</name>
<evidence type="ECO:0000313" key="2">
    <source>
        <dbReference type="EMBL" id="MDV7224035.1"/>
    </source>
</evidence>
<accession>A0ABU4FTX7</accession>
<gene>
    <name evidence="2" type="ORF">R5A26_49780</name>
</gene>
<comment type="caution">
    <text evidence="2">The sequence shown here is derived from an EMBL/GenBank/DDBJ whole genome shotgun (WGS) entry which is preliminary data.</text>
</comment>
<feature type="region of interest" description="Disordered" evidence="1">
    <location>
        <begin position="86"/>
        <end position="105"/>
    </location>
</feature>
<feature type="non-terminal residue" evidence="2">
    <location>
        <position position="105"/>
    </location>
</feature>
<dbReference type="RefSeq" id="WP_317776255.1">
    <property type="nucleotide sequence ID" value="NZ_JAWMAJ010000424.1"/>
</dbReference>
<evidence type="ECO:0000313" key="3">
    <source>
        <dbReference type="Proteomes" id="UP001187346"/>
    </source>
</evidence>
<sequence>MSAPSVGLVGAVANPSDGVGLVGLVGAVTNPSDGDAVPVFACASEVLIGGTAGRPVVVGEGGSGVSGEGEVDAVGGLRHGRQPQALHVAQGGRPHGRVDLRQDAA</sequence>
<evidence type="ECO:0000256" key="1">
    <source>
        <dbReference type="SAM" id="MobiDB-lite"/>
    </source>
</evidence>
<reference evidence="2 3" key="1">
    <citation type="submission" date="2023-10" db="EMBL/GenBank/DDBJ databases">
        <title>Characterization of rhizosphere-enriched actinobacteria from wheat plants lab-grown on chernevaya soil.</title>
        <authorList>
            <person name="Tikhonova E.N."/>
            <person name="Konopkin A."/>
            <person name="Kravchenko I.K."/>
        </authorList>
    </citation>
    <scope>NUCLEOTIDE SEQUENCE [LARGE SCALE GENOMIC DNA]</scope>
    <source>
        <strain evidence="2 3">RR29</strain>
    </source>
</reference>
<proteinExistence type="predicted"/>
<dbReference type="Proteomes" id="UP001187346">
    <property type="component" value="Unassembled WGS sequence"/>
</dbReference>
<protein>
    <submittedName>
        <fullName evidence="2">Uncharacterized protein</fullName>
    </submittedName>
</protein>